<comment type="caution">
    <text evidence="1">The sequence shown here is derived from an EMBL/GenBank/DDBJ whole genome shotgun (WGS) entry which is preliminary data.</text>
</comment>
<keyword evidence="2" id="KW-1185">Reference proteome</keyword>
<dbReference type="SUPFAM" id="SSF52540">
    <property type="entry name" value="P-loop containing nucleoside triphosphate hydrolases"/>
    <property type="match status" value="1"/>
</dbReference>
<dbReference type="Gene3D" id="3.40.50.300">
    <property type="entry name" value="P-loop containing nucleotide triphosphate hydrolases"/>
    <property type="match status" value="1"/>
</dbReference>
<dbReference type="PANTHER" id="PTHR10704:SF44">
    <property type="entry name" value="LD35051P-RELATED"/>
    <property type="match status" value="1"/>
</dbReference>
<dbReference type="InterPro" id="IPR027417">
    <property type="entry name" value="P-loop_NTPase"/>
</dbReference>
<accession>A0A3M6TL44</accession>
<dbReference type="GO" id="GO:0006790">
    <property type="term" value="P:sulfur compound metabolic process"/>
    <property type="evidence" value="ECO:0007669"/>
    <property type="project" value="TreeGrafter"/>
</dbReference>
<gene>
    <name evidence="1" type="ORF">pdam_00001209</name>
</gene>
<dbReference type="PANTHER" id="PTHR10704">
    <property type="entry name" value="CARBOHYDRATE SULFOTRANSFERASE"/>
    <property type="match status" value="1"/>
</dbReference>
<dbReference type="Pfam" id="PF13469">
    <property type="entry name" value="Sulfotransfer_3"/>
    <property type="match status" value="1"/>
</dbReference>
<evidence type="ECO:0008006" key="3">
    <source>
        <dbReference type="Google" id="ProtNLM"/>
    </source>
</evidence>
<dbReference type="InterPro" id="IPR051135">
    <property type="entry name" value="Gal/GlcNAc/GalNAc_ST"/>
</dbReference>
<organism evidence="1 2">
    <name type="scientific">Pocillopora damicornis</name>
    <name type="common">Cauliflower coral</name>
    <name type="synonym">Millepora damicornis</name>
    <dbReference type="NCBI Taxonomy" id="46731"/>
    <lineage>
        <taxon>Eukaryota</taxon>
        <taxon>Metazoa</taxon>
        <taxon>Cnidaria</taxon>
        <taxon>Anthozoa</taxon>
        <taxon>Hexacorallia</taxon>
        <taxon>Scleractinia</taxon>
        <taxon>Astrocoeniina</taxon>
        <taxon>Pocilloporidae</taxon>
        <taxon>Pocillopora</taxon>
    </lineage>
</organism>
<dbReference type="EMBL" id="RCHS01003423">
    <property type="protein sequence ID" value="RMX42028.1"/>
    <property type="molecule type" value="Genomic_DNA"/>
</dbReference>
<dbReference type="Proteomes" id="UP000275408">
    <property type="component" value="Unassembled WGS sequence"/>
</dbReference>
<dbReference type="GO" id="GO:0001517">
    <property type="term" value="F:N-acetylglucosamine 6-O-sulfotransferase activity"/>
    <property type="evidence" value="ECO:0007669"/>
    <property type="project" value="TreeGrafter"/>
</dbReference>
<dbReference type="OrthoDB" id="6138663at2759"/>
<evidence type="ECO:0000313" key="2">
    <source>
        <dbReference type="Proteomes" id="UP000275408"/>
    </source>
</evidence>
<reference evidence="1 2" key="1">
    <citation type="journal article" date="2018" name="Sci. Rep.">
        <title>Comparative analysis of the Pocillopora damicornis genome highlights role of immune system in coral evolution.</title>
        <authorList>
            <person name="Cunning R."/>
            <person name="Bay R.A."/>
            <person name="Gillette P."/>
            <person name="Baker A.C."/>
            <person name="Traylor-Knowles N."/>
        </authorList>
    </citation>
    <scope>NUCLEOTIDE SEQUENCE [LARGE SCALE GENOMIC DNA]</scope>
    <source>
        <strain evidence="1">RSMAS</strain>
        <tissue evidence="1">Whole animal</tissue>
    </source>
</reference>
<dbReference type="OMA" id="MDISAFK"/>
<evidence type="ECO:0000313" key="1">
    <source>
        <dbReference type="EMBL" id="RMX42028.1"/>
    </source>
</evidence>
<protein>
    <recommendedName>
        <fullName evidence="3">Sulfotransferase domain-containing protein</fullName>
    </recommendedName>
</protein>
<dbReference type="GO" id="GO:0006044">
    <property type="term" value="P:N-acetylglucosamine metabolic process"/>
    <property type="evidence" value="ECO:0007669"/>
    <property type="project" value="TreeGrafter"/>
</dbReference>
<sequence>MATLLYTVRSLIQPRESISAKTALKYQTEKSDLKLKPAEKRSSLSLRVSAEDNKRWNVIILTHMSSGSTLTGNLFNLHPDVFYLYEPLHNLRRKVYKDEWNPFDDETNRAYTKDFFDLFRDYLGCGFLKNNTLYRSIPPFARGKKHFTYWRYSTPEFTKEAVRDACRGKKITVAKVMQTRLPREIGIKELERVCRVDPQQFDCLIIHLVRDPRAVISSLLRRKFFAQGPEKTLFYSKNLTSEGLSLLKRNVQLLCSQVTNNLNYVRDNWATWFQGRYKLVRYEDIAGSAMNAAKVMYDFVGLPMTNSIYQWIAEGRIPTEIEFKIKAFTISEDNENRISYWRLVRDPSLVSLVEEACAPLMKEMGYIFINGSEDHQHDLNVTLISKEIPILKDLR</sequence>
<proteinExistence type="predicted"/>
<dbReference type="AlphaFoldDB" id="A0A3M6TL44"/>
<name>A0A3M6TL44_POCDA</name>